<organism evidence="2 3">
    <name type="scientific">Adineta steineri</name>
    <dbReference type="NCBI Taxonomy" id="433720"/>
    <lineage>
        <taxon>Eukaryota</taxon>
        <taxon>Metazoa</taxon>
        <taxon>Spiralia</taxon>
        <taxon>Gnathifera</taxon>
        <taxon>Rotifera</taxon>
        <taxon>Eurotatoria</taxon>
        <taxon>Bdelloidea</taxon>
        <taxon>Adinetida</taxon>
        <taxon>Adinetidae</taxon>
        <taxon>Adineta</taxon>
    </lineage>
</organism>
<keyword evidence="1" id="KW-0472">Membrane</keyword>
<dbReference type="GO" id="GO:0016020">
    <property type="term" value="C:membrane"/>
    <property type="evidence" value="ECO:0007669"/>
    <property type="project" value="InterPro"/>
</dbReference>
<protein>
    <submittedName>
        <fullName evidence="2">Uncharacterized protein</fullName>
    </submittedName>
</protein>
<keyword evidence="1" id="KW-1133">Transmembrane helix</keyword>
<dbReference type="AlphaFoldDB" id="A0A819MUC0"/>
<dbReference type="Gene3D" id="1.20.58.390">
    <property type="entry name" value="Neurotransmitter-gated ion-channel transmembrane domain"/>
    <property type="match status" value="1"/>
</dbReference>
<reference evidence="2" key="1">
    <citation type="submission" date="2021-02" db="EMBL/GenBank/DDBJ databases">
        <authorList>
            <person name="Nowell W R."/>
        </authorList>
    </citation>
    <scope>NUCLEOTIDE SEQUENCE</scope>
</reference>
<dbReference type="GO" id="GO:0006811">
    <property type="term" value="P:monoatomic ion transport"/>
    <property type="evidence" value="ECO:0007669"/>
    <property type="project" value="InterPro"/>
</dbReference>
<dbReference type="EMBL" id="CAJOBB010002624">
    <property type="protein sequence ID" value="CAF3984865.1"/>
    <property type="molecule type" value="Genomic_DNA"/>
</dbReference>
<gene>
    <name evidence="2" type="ORF">KXQ929_LOCUS27560</name>
</gene>
<feature type="transmembrane region" description="Helical" evidence="1">
    <location>
        <begin position="96"/>
        <end position="114"/>
    </location>
</feature>
<dbReference type="Proteomes" id="UP000663868">
    <property type="component" value="Unassembled WGS sequence"/>
</dbReference>
<proteinExistence type="predicted"/>
<name>A0A819MUC0_9BILA</name>
<dbReference type="InterPro" id="IPR038050">
    <property type="entry name" value="Neuro_actylchol_rec"/>
</dbReference>
<dbReference type="InterPro" id="IPR036719">
    <property type="entry name" value="Neuro-gated_channel_TM_sf"/>
</dbReference>
<evidence type="ECO:0000256" key="1">
    <source>
        <dbReference type="SAM" id="Phobius"/>
    </source>
</evidence>
<dbReference type="SUPFAM" id="SSF90112">
    <property type="entry name" value="Neurotransmitter-gated ion-channel transmembrane pore"/>
    <property type="match status" value="1"/>
</dbReference>
<feature type="non-terminal residue" evidence="2">
    <location>
        <position position="1"/>
    </location>
</feature>
<evidence type="ECO:0000313" key="3">
    <source>
        <dbReference type="Proteomes" id="UP000663868"/>
    </source>
</evidence>
<comment type="caution">
    <text evidence="2">The sequence shown here is derived from an EMBL/GenBank/DDBJ whole genome shotgun (WGS) entry which is preliminary data.</text>
</comment>
<accession>A0A819MUC0</accession>
<sequence length="118" mass="14086">GFGEPLTCYQNSFDEDLLDENDTKGNDYNLRPSIFHTDFTNINSKNRKPQTGNSTRYLWRLWFCITGDTKYRSSLRKRTSRFGINSRSELDTIARIGFPASFILFNILYWFYFLHFQR</sequence>
<evidence type="ECO:0000313" key="2">
    <source>
        <dbReference type="EMBL" id="CAF3984865.1"/>
    </source>
</evidence>
<keyword evidence="1" id="KW-0812">Transmembrane</keyword>